<dbReference type="Gene3D" id="3.80.10.10">
    <property type="entry name" value="Ribonuclease Inhibitor"/>
    <property type="match status" value="2"/>
</dbReference>
<dbReference type="GO" id="GO:0031146">
    <property type="term" value="P:SCF-dependent proteasomal ubiquitin-dependent protein catabolic process"/>
    <property type="evidence" value="ECO:0007669"/>
    <property type="project" value="TreeGrafter"/>
</dbReference>
<dbReference type="SMART" id="SM00367">
    <property type="entry name" value="LRR_CC"/>
    <property type="match status" value="4"/>
</dbReference>
<dbReference type="AlphaFoldDB" id="A0A7S3JR43"/>
<evidence type="ECO:0000256" key="1">
    <source>
        <dbReference type="SAM" id="MobiDB-lite"/>
    </source>
</evidence>
<feature type="compositionally biased region" description="Low complexity" evidence="1">
    <location>
        <begin position="520"/>
        <end position="536"/>
    </location>
</feature>
<dbReference type="PANTHER" id="PTHR13318:SF247">
    <property type="entry name" value="GH16156P"/>
    <property type="match status" value="1"/>
</dbReference>
<dbReference type="GO" id="GO:0019005">
    <property type="term" value="C:SCF ubiquitin ligase complex"/>
    <property type="evidence" value="ECO:0007669"/>
    <property type="project" value="TreeGrafter"/>
</dbReference>
<dbReference type="EMBL" id="HBIJ01001957">
    <property type="protein sequence ID" value="CAE0360642.1"/>
    <property type="molecule type" value="Transcribed_RNA"/>
</dbReference>
<dbReference type="InterPro" id="IPR006553">
    <property type="entry name" value="Leu-rich_rpt_Cys-con_subtyp"/>
</dbReference>
<sequence length="570" mass="64660">MKNSIEVVIENQPWVLRVSLPRGWLRDAFVNDLIQIVIKKREAILACLHRRGYVQPWLPDRCAEVRIVDAPLKRMRLVTWLADKKCIEIVKRSEWRCPQGIPPWLPGDGIKEILHYAGGNMSIYRCLCRRFRDEASDLIRRVTIDGSQMFWWAHCQKAFPRAEIVIFNPCNHHHIAIPSPRKEALAALRSWTNLSVLNISNNGALTSQGLATQILNELPAVAPRLRALDISECYLDNHEETIASLAQLSQLRALDISDCTGISAHNIHESPFFDKLYDLALSGTSAWEQVSLNTSRRIFALSRSRFFDLSSFIIKNPALRSLRLVDCGLNDRDLVALRSLHQLDSDLDLSQNPHISDLGIRLLFHSGHSHPEPVSLSLRSCDQLTDTALEMLAARNWGLQDLDLELCWRLSAQGIRILARNITSLRHLYLRGAASVLRKAVRDDLIDMHRDSTRQLLVHFGPRFQNSRDARRGNRSPLAHWFKLDATLPTSFAVDQHHQASPSRIQRRAPQIDPLPFHRSNNNNNDDDSNSSTSTDDGGDETAAMIGDWNNTEDEVETVTTRMSTTQAVP</sequence>
<dbReference type="PANTHER" id="PTHR13318">
    <property type="entry name" value="PARTNER OF PAIRED, ISOFORM B-RELATED"/>
    <property type="match status" value="1"/>
</dbReference>
<organism evidence="2">
    <name type="scientific">Aureoumbra lagunensis</name>
    <dbReference type="NCBI Taxonomy" id="44058"/>
    <lineage>
        <taxon>Eukaryota</taxon>
        <taxon>Sar</taxon>
        <taxon>Stramenopiles</taxon>
        <taxon>Ochrophyta</taxon>
        <taxon>Pelagophyceae</taxon>
        <taxon>Pelagomonadales</taxon>
        <taxon>Aureoumbra</taxon>
    </lineage>
</organism>
<name>A0A7S3JR43_9STRA</name>
<evidence type="ECO:0008006" key="3">
    <source>
        <dbReference type="Google" id="ProtNLM"/>
    </source>
</evidence>
<proteinExistence type="predicted"/>
<feature type="region of interest" description="Disordered" evidence="1">
    <location>
        <begin position="513"/>
        <end position="570"/>
    </location>
</feature>
<gene>
    <name evidence="2" type="ORF">ALAG00032_LOCUS1372</name>
</gene>
<reference evidence="2" key="1">
    <citation type="submission" date="2021-01" db="EMBL/GenBank/DDBJ databases">
        <authorList>
            <person name="Corre E."/>
            <person name="Pelletier E."/>
            <person name="Niang G."/>
            <person name="Scheremetjew M."/>
            <person name="Finn R."/>
            <person name="Kale V."/>
            <person name="Holt S."/>
            <person name="Cochrane G."/>
            <person name="Meng A."/>
            <person name="Brown T."/>
            <person name="Cohen L."/>
        </authorList>
    </citation>
    <scope>NUCLEOTIDE SEQUENCE</scope>
    <source>
        <strain evidence="2">CCMP1510</strain>
    </source>
</reference>
<dbReference type="SUPFAM" id="SSF52047">
    <property type="entry name" value="RNI-like"/>
    <property type="match status" value="1"/>
</dbReference>
<evidence type="ECO:0000313" key="2">
    <source>
        <dbReference type="EMBL" id="CAE0360642.1"/>
    </source>
</evidence>
<protein>
    <recommendedName>
        <fullName evidence="3">RNI-like protein</fullName>
    </recommendedName>
</protein>
<accession>A0A7S3JR43</accession>
<dbReference type="InterPro" id="IPR032675">
    <property type="entry name" value="LRR_dom_sf"/>
</dbReference>